<reference evidence="2" key="1">
    <citation type="journal article" date="2022" name="bioRxiv">
        <title>Sequencing and chromosome-scale assembly of the giantPleurodeles waltlgenome.</title>
        <authorList>
            <person name="Brown T."/>
            <person name="Elewa A."/>
            <person name="Iarovenko S."/>
            <person name="Subramanian E."/>
            <person name="Araus A.J."/>
            <person name="Petzold A."/>
            <person name="Susuki M."/>
            <person name="Suzuki K.-i.T."/>
            <person name="Hayashi T."/>
            <person name="Toyoda A."/>
            <person name="Oliveira C."/>
            <person name="Osipova E."/>
            <person name="Leigh N.D."/>
            <person name="Simon A."/>
            <person name="Yun M.H."/>
        </authorList>
    </citation>
    <scope>NUCLEOTIDE SEQUENCE</scope>
    <source>
        <strain evidence="2">20211129_DDA</strain>
        <tissue evidence="2">Liver</tissue>
    </source>
</reference>
<evidence type="ECO:0000313" key="2">
    <source>
        <dbReference type="EMBL" id="KAJ1160113.1"/>
    </source>
</evidence>
<organism evidence="2 3">
    <name type="scientific">Pleurodeles waltl</name>
    <name type="common">Iberian ribbed newt</name>
    <dbReference type="NCBI Taxonomy" id="8319"/>
    <lineage>
        <taxon>Eukaryota</taxon>
        <taxon>Metazoa</taxon>
        <taxon>Chordata</taxon>
        <taxon>Craniata</taxon>
        <taxon>Vertebrata</taxon>
        <taxon>Euteleostomi</taxon>
        <taxon>Amphibia</taxon>
        <taxon>Batrachia</taxon>
        <taxon>Caudata</taxon>
        <taxon>Salamandroidea</taxon>
        <taxon>Salamandridae</taxon>
        <taxon>Pleurodelinae</taxon>
        <taxon>Pleurodeles</taxon>
    </lineage>
</organism>
<evidence type="ECO:0000256" key="1">
    <source>
        <dbReference type="SAM" id="MobiDB-lite"/>
    </source>
</evidence>
<feature type="region of interest" description="Disordered" evidence="1">
    <location>
        <begin position="52"/>
        <end position="97"/>
    </location>
</feature>
<sequence length="167" mass="17453">MAGGSALVPSDSGCSVFYPTSGFYLFPFLGGGSGPSIDCVIVPHPRVQAASRINEPRWRRGNSKAAGPAPGIGSPRQRPLSWGAPSSRTEAPCPGSPYFSPALRSPVAAHLSGSPVALRVPARLGRSLGTPPQGTAPPLGPGSPRRQSITRPRFRSQASLPCLRRHR</sequence>
<accession>A0AAV7SAI9</accession>
<dbReference type="EMBL" id="JANPWB010000008">
    <property type="protein sequence ID" value="KAJ1160113.1"/>
    <property type="molecule type" value="Genomic_DNA"/>
</dbReference>
<name>A0AAV7SAI9_PLEWA</name>
<keyword evidence="3" id="KW-1185">Reference proteome</keyword>
<dbReference type="AlphaFoldDB" id="A0AAV7SAI9"/>
<comment type="caution">
    <text evidence="2">The sequence shown here is derived from an EMBL/GenBank/DDBJ whole genome shotgun (WGS) entry which is preliminary data.</text>
</comment>
<gene>
    <name evidence="2" type="ORF">NDU88_000615</name>
</gene>
<protein>
    <submittedName>
        <fullName evidence="2">Uncharacterized protein</fullName>
    </submittedName>
</protein>
<evidence type="ECO:0000313" key="3">
    <source>
        <dbReference type="Proteomes" id="UP001066276"/>
    </source>
</evidence>
<proteinExistence type="predicted"/>
<feature type="region of interest" description="Disordered" evidence="1">
    <location>
        <begin position="124"/>
        <end position="167"/>
    </location>
</feature>
<dbReference type="Proteomes" id="UP001066276">
    <property type="component" value="Chromosome 4_2"/>
</dbReference>